<keyword evidence="6" id="KW-0732">Signal</keyword>
<evidence type="ECO:0000256" key="3">
    <source>
        <dbReference type="ARBA" id="ARBA00022525"/>
    </source>
</evidence>
<dbReference type="EMBL" id="QXFY01003835">
    <property type="protein sequence ID" value="KAE9281731.1"/>
    <property type="molecule type" value="Genomic_DNA"/>
</dbReference>
<dbReference type="InterPro" id="IPR036470">
    <property type="entry name" value="Elicitin_sf"/>
</dbReference>
<feature type="chain" id="PRO_5026158738" description="Elicitin" evidence="6">
    <location>
        <begin position="21"/>
        <end position="347"/>
    </location>
</feature>
<keyword evidence="3" id="KW-0964">Secreted</keyword>
<evidence type="ECO:0000256" key="2">
    <source>
        <dbReference type="ARBA" id="ARBA00009544"/>
    </source>
</evidence>
<evidence type="ECO:0000256" key="1">
    <source>
        <dbReference type="ARBA" id="ARBA00004613"/>
    </source>
</evidence>
<dbReference type="SUPFAM" id="SSF48647">
    <property type="entry name" value="Fungal elicitin"/>
    <property type="match status" value="1"/>
</dbReference>
<sequence>MKFTAVLAATVAALVGSVNATACTSTQQTAAYIALVSILSKSSFTQCSKDSGYSMLTATSLPTTAQYKLMCASTACESMIATISSLNPPNCDLTVPTSGLVLNVYEYANGFSSTCASLTATTAPPTTAPAATAAASADGSASNSTVAPLRQIVRQLKAKDHAKMPSNIFRACAVDSRISVRGDDRGTLRGHQSCKAQPHRDLRGFGRLKLCVLAGTRNRSNTSEGVVLPVWATAASVAPPQSFNNAAVCCYCSWTKAVSVGTLLSGVLVLEGAENNGYAERLVAVLCSGVLGRSPNSCSQRTRRTYCPLWYGSTSHSHSHTTRAKIPACSWALTLSAKCRGRSVGRC</sequence>
<gene>
    <name evidence="7" type="ORF">PF008_g27812</name>
</gene>
<reference evidence="7 8" key="1">
    <citation type="submission" date="2018-09" db="EMBL/GenBank/DDBJ databases">
        <title>Genomic investigation of the strawberry pathogen Phytophthora fragariae indicates pathogenicity is determined by transcriptional variation in three key races.</title>
        <authorList>
            <person name="Adams T.M."/>
            <person name="Armitage A.D."/>
            <person name="Sobczyk M.K."/>
            <person name="Bates H.J."/>
            <person name="Dunwell J.M."/>
            <person name="Nellist C.F."/>
            <person name="Harrison R.J."/>
        </authorList>
    </citation>
    <scope>NUCLEOTIDE SEQUENCE [LARGE SCALE GENOMIC DNA]</scope>
    <source>
        <strain evidence="7 8">NOV-77</strain>
    </source>
</reference>
<proteinExistence type="inferred from homology"/>
<dbReference type="GO" id="GO:0005576">
    <property type="term" value="C:extracellular region"/>
    <property type="evidence" value="ECO:0007669"/>
    <property type="project" value="UniProtKB-SubCell"/>
</dbReference>
<comment type="similarity">
    <text evidence="2">Belongs to the elicitin family.</text>
</comment>
<dbReference type="InterPro" id="IPR002200">
    <property type="entry name" value="Elicitin"/>
</dbReference>
<protein>
    <recommendedName>
        <fullName evidence="9">Elicitin</fullName>
    </recommendedName>
</protein>
<evidence type="ECO:0000256" key="5">
    <source>
        <dbReference type="ARBA" id="ARBA00023157"/>
    </source>
</evidence>
<accession>A0A6G0QDY7</accession>
<feature type="signal peptide" evidence="6">
    <location>
        <begin position="1"/>
        <end position="20"/>
    </location>
</feature>
<dbReference type="Proteomes" id="UP000486351">
    <property type="component" value="Unassembled WGS sequence"/>
</dbReference>
<dbReference type="Pfam" id="PF00964">
    <property type="entry name" value="Elicitin"/>
    <property type="match status" value="1"/>
</dbReference>
<evidence type="ECO:0000313" key="7">
    <source>
        <dbReference type="EMBL" id="KAE9281731.1"/>
    </source>
</evidence>
<evidence type="ECO:0008006" key="9">
    <source>
        <dbReference type="Google" id="ProtNLM"/>
    </source>
</evidence>
<evidence type="ECO:0000256" key="6">
    <source>
        <dbReference type="SAM" id="SignalP"/>
    </source>
</evidence>
<evidence type="ECO:0000313" key="8">
    <source>
        <dbReference type="Proteomes" id="UP000486351"/>
    </source>
</evidence>
<comment type="subcellular location">
    <subcellularLocation>
        <location evidence="1">Secreted</location>
    </subcellularLocation>
</comment>
<dbReference type="PRINTS" id="PR00948">
    <property type="entry name" value="ELICITIN"/>
</dbReference>
<dbReference type="SMART" id="SM01187">
    <property type="entry name" value="Elicitin"/>
    <property type="match status" value="1"/>
</dbReference>
<dbReference type="AlphaFoldDB" id="A0A6G0QDY7"/>
<dbReference type="GO" id="GO:0052040">
    <property type="term" value="P:symbiont-mediated perturbation of host programmed cell death"/>
    <property type="evidence" value="ECO:0007669"/>
    <property type="project" value="UniProtKB-KW"/>
</dbReference>
<evidence type="ECO:0000256" key="4">
    <source>
        <dbReference type="ARBA" id="ARBA00022978"/>
    </source>
</evidence>
<name>A0A6G0QDY7_9STRA</name>
<keyword evidence="5" id="KW-1015">Disulfide bond</keyword>
<organism evidence="7 8">
    <name type="scientific">Phytophthora fragariae</name>
    <dbReference type="NCBI Taxonomy" id="53985"/>
    <lineage>
        <taxon>Eukaryota</taxon>
        <taxon>Sar</taxon>
        <taxon>Stramenopiles</taxon>
        <taxon>Oomycota</taxon>
        <taxon>Peronosporomycetes</taxon>
        <taxon>Peronosporales</taxon>
        <taxon>Peronosporaceae</taxon>
        <taxon>Phytophthora</taxon>
    </lineage>
</organism>
<dbReference type="Gene3D" id="1.10.239.10">
    <property type="entry name" value="Elicitin domain"/>
    <property type="match status" value="1"/>
</dbReference>
<comment type="caution">
    <text evidence="7">The sequence shown here is derived from an EMBL/GenBank/DDBJ whole genome shotgun (WGS) entry which is preliminary data.</text>
</comment>
<keyword evidence="4" id="KW-0928">Hypersensitive response elicitation</keyword>